<keyword evidence="3" id="KW-0812">Transmembrane</keyword>
<evidence type="ECO:0000313" key="5">
    <source>
        <dbReference type="EMBL" id="GFR52200.1"/>
    </source>
</evidence>
<accession>A0AAD3E1V9</accession>
<feature type="transmembrane region" description="Helical" evidence="3">
    <location>
        <begin position="402"/>
        <end position="425"/>
    </location>
</feature>
<dbReference type="Pfam" id="PF02582">
    <property type="entry name" value="DUF155"/>
    <property type="match status" value="1"/>
</dbReference>
<evidence type="ECO:0000256" key="3">
    <source>
        <dbReference type="SAM" id="Phobius"/>
    </source>
</evidence>
<dbReference type="InterPro" id="IPR051624">
    <property type="entry name" value="RMD1/Sad1-interacting"/>
</dbReference>
<keyword evidence="3" id="KW-0472">Membrane</keyword>
<evidence type="ECO:0000256" key="1">
    <source>
        <dbReference type="ARBA" id="ARBA00008306"/>
    </source>
</evidence>
<gene>
    <name evidence="5" type="ORF">Agub_g14739</name>
</gene>
<organism evidence="5 6">
    <name type="scientific">Astrephomene gubernaculifera</name>
    <dbReference type="NCBI Taxonomy" id="47775"/>
    <lineage>
        <taxon>Eukaryota</taxon>
        <taxon>Viridiplantae</taxon>
        <taxon>Chlorophyta</taxon>
        <taxon>core chlorophytes</taxon>
        <taxon>Chlorophyceae</taxon>
        <taxon>CS clade</taxon>
        <taxon>Chlamydomonadales</taxon>
        <taxon>Astrephomenaceae</taxon>
        <taxon>Astrephomene</taxon>
    </lineage>
</organism>
<name>A0AAD3E1V9_9CHLO</name>
<protein>
    <recommendedName>
        <fullName evidence="4">DUF155 domain-containing protein</fullName>
    </recommendedName>
</protein>
<keyword evidence="6" id="KW-1185">Reference proteome</keyword>
<feature type="region of interest" description="Disordered" evidence="2">
    <location>
        <begin position="1"/>
        <end position="84"/>
    </location>
</feature>
<dbReference type="InterPro" id="IPR003734">
    <property type="entry name" value="DUF155"/>
</dbReference>
<comment type="similarity">
    <text evidence="1">Belongs to the RMD1/sif2 family.</text>
</comment>
<dbReference type="PANTHER" id="PTHR16255:SF1">
    <property type="entry name" value="REQUIRED FOR MEIOTIC NUCLEAR DIVISION PROTEIN 1 HOMOLOG"/>
    <property type="match status" value="1"/>
</dbReference>
<evidence type="ECO:0000313" key="6">
    <source>
        <dbReference type="Proteomes" id="UP001054857"/>
    </source>
</evidence>
<evidence type="ECO:0000256" key="2">
    <source>
        <dbReference type="SAM" id="MobiDB-lite"/>
    </source>
</evidence>
<dbReference type="EMBL" id="BMAR01000059">
    <property type="protein sequence ID" value="GFR52200.1"/>
    <property type="molecule type" value="Genomic_DNA"/>
</dbReference>
<keyword evidence="3" id="KW-1133">Transmembrane helix</keyword>
<dbReference type="PANTHER" id="PTHR16255">
    <property type="entry name" value="REQUIRED FOR MEIOTIC NUCLEAR DIVISION PROTEIN 1 HOMOLOG"/>
    <property type="match status" value="1"/>
</dbReference>
<sequence length="426" mass="46522">MSRPDVPYTPLDAAPSTSDRDYKLKPRPTSARDGPQGLRRANSLSYKTVLGSELPQGIRQRDKFVPLPLDSSRGASPGRPDEHDTAHALPEIAAAVPGPSGRARITVYCVADSLDREKLESHIRIKHPAWETNTYPDVIHARLGGTSTTLGVAPLAPAPAPAGGMLYGGGGGSSMGGMAGGLDGDASAAAAAAAWSLPSDVFFFEYGVVVFWALQAAQETSILRSVARAAECHPLAEYDVDEFSFNISVSEPPHIQNDTITINRRQATDHQIRLAISHALAQSTKLSVYEERVVALVEESKHLPQDLALHGRVSMSTKRLAQLIGKVFLQSSTLNLLSTVMDTPEFFWSAPDQLQALYERACEYLELDTRAEVLNARFQVLQEMLDMLRDHKNNSHAARLEWIIIWLLLVDVILMLFQLLGLFGLV</sequence>
<evidence type="ECO:0000259" key="4">
    <source>
        <dbReference type="Pfam" id="PF02582"/>
    </source>
</evidence>
<proteinExistence type="inferred from homology"/>
<reference evidence="5 6" key="1">
    <citation type="journal article" date="2021" name="Sci. Rep.">
        <title>Genome sequencing of the multicellular alga Astrephomene provides insights into convergent evolution of germ-soma differentiation.</title>
        <authorList>
            <person name="Yamashita S."/>
            <person name="Yamamoto K."/>
            <person name="Matsuzaki R."/>
            <person name="Suzuki S."/>
            <person name="Yamaguchi H."/>
            <person name="Hirooka S."/>
            <person name="Minakuchi Y."/>
            <person name="Miyagishima S."/>
            <person name="Kawachi M."/>
            <person name="Toyoda A."/>
            <person name="Nozaki H."/>
        </authorList>
    </citation>
    <scope>NUCLEOTIDE SEQUENCE [LARGE SCALE GENOMIC DNA]</scope>
    <source>
        <strain evidence="5 6">NIES-4017</strain>
    </source>
</reference>
<dbReference type="GO" id="GO:0005739">
    <property type="term" value="C:mitochondrion"/>
    <property type="evidence" value="ECO:0007669"/>
    <property type="project" value="UniProtKB-ARBA"/>
</dbReference>
<feature type="domain" description="DUF155" evidence="4">
    <location>
        <begin position="201"/>
        <end position="375"/>
    </location>
</feature>
<comment type="caution">
    <text evidence="5">The sequence shown here is derived from an EMBL/GenBank/DDBJ whole genome shotgun (WGS) entry which is preliminary data.</text>
</comment>
<dbReference type="AlphaFoldDB" id="A0AAD3E1V9"/>
<dbReference type="Proteomes" id="UP001054857">
    <property type="component" value="Unassembled WGS sequence"/>
</dbReference>